<dbReference type="GO" id="GO:0006352">
    <property type="term" value="P:DNA-templated transcription initiation"/>
    <property type="evidence" value="ECO:0007669"/>
    <property type="project" value="InterPro"/>
</dbReference>
<dbReference type="SUPFAM" id="SSF55945">
    <property type="entry name" value="TATA-box binding protein-like"/>
    <property type="match status" value="2"/>
</dbReference>
<keyword evidence="5" id="KW-1185">Reference proteome</keyword>
<organism evidence="4 5">
    <name type="scientific">Leptotrombidium deliense</name>
    <dbReference type="NCBI Taxonomy" id="299467"/>
    <lineage>
        <taxon>Eukaryota</taxon>
        <taxon>Metazoa</taxon>
        <taxon>Ecdysozoa</taxon>
        <taxon>Arthropoda</taxon>
        <taxon>Chelicerata</taxon>
        <taxon>Arachnida</taxon>
        <taxon>Acari</taxon>
        <taxon>Acariformes</taxon>
        <taxon>Trombidiformes</taxon>
        <taxon>Prostigmata</taxon>
        <taxon>Anystina</taxon>
        <taxon>Parasitengona</taxon>
        <taxon>Trombiculoidea</taxon>
        <taxon>Trombiculidae</taxon>
        <taxon>Leptotrombidium</taxon>
    </lineage>
</organism>
<evidence type="ECO:0008006" key="6">
    <source>
        <dbReference type="Google" id="ProtNLM"/>
    </source>
</evidence>
<dbReference type="PANTHER" id="PTHR10126">
    <property type="entry name" value="TATA-BOX BINDING PROTEIN"/>
    <property type="match status" value="1"/>
</dbReference>
<dbReference type="AlphaFoldDB" id="A0A443Q929"/>
<evidence type="ECO:0000256" key="2">
    <source>
        <dbReference type="ARBA" id="ARBA00023125"/>
    </source>
</evidence>
<accession>A0A443Q929</accession>
<evidence type="ECO:0000313" key="4">
    <source>
        <dbReference type="EMBL" id="RWR99544.1"/>
    </source>
</evidence>
<dbReference type="STRING" id="299467.A0A443Q929"/>
<dbReference type="EMBL" id="NCKV01063251">
    <property type="protein sequence ID" value="RWR99544.1"/>
    <property type="molecule type" value="Genomic_DNA"/>
</dbReference>
<gene>
    <name evidence="4" type="ORF">B4U80_14824</name>
</gene>
<dbReference type="PRINTS" id="PR00686">
    <property type="entry name" value="TIFACTORIID"/>
</dbReference>
<dbReference type="Proteomes" id="UP000288716">
    <property type="component" value="Unassembled WGS sequence"/>
</dbReference>
<reference evidence="4 5" key="1">
    <citation type="journal article" date="2018" name="Gigascience">
        <title>Genomes of trombidid mites reveal novel predicted allergens and laterally-transferred genes associated with secondary metabolism.</title>
        <authorList>
            <person name="Dong X."/>
            <person name="Chaisiri K."/>
            <person name="Xia D."/>
            <person name="Armstrong S.D."/>
            <person name="Fang Y."/>
            <person name="Donnelly M.J."/>
            <person name="Kadowaki T."/>
            <person name="McGarry J.W."/>
            <person name="Darby A.C."/>
            <person name="Makepeace B.L."/>
        </authorList>
    </citation>
    <scope>NUCLEOTIDE SEQUENCE [LARGE SCALE GENOMIC DNA]</scope>
    <source>
        <strain evidence="4">UoL-UT</strain>
    </source>
</reference>
<dbReference type="VEuPathDB" id="VectorBase:LDEU014570"/>
<evidence type="ECO:0000313" key="5">
    <source>
        <dbReference type="Proteomes" id="UP000288716"/>
    </source>
</evidence>
<evidence type="ECO:0000256" key="3">
    <source>
        <dbReference type="ARBA" id="ARBA00023163"/>
    </source>
</evidence>
<keyword evidence="2" id="KW-0238">DNA-binding</keyword>
<name>A0A443Q929_9ACAR</name>
<dbReference type="OrthoDB" id="2127950at2759"/>
<comment type="similarity">
    <text evidence="1">Belongs to the TBP family.</text>
</comment>
<proteinExistence type="inferred from homology"/>
<dbReference type="Pfam" id="PF00352">
    <property type="entry name" value="TBP"/>
    <property type="match status" value="2"/>
</dbReference>
<sequence>MSLLLKVTNVTATFNLNCRINLLELAKCIKSVEYKPKKKNSATYRSQNPRFTALIHATGKVILVGINNEINVKIAADMIIVKLQKHMYPVSAAGDLEFRINLSRLNDKIKEKVHCDYNPELFPGMICTFNGTNCKATFYTS</sequence>
<dbReference type="GO" id="GO:0003677">
    <property type="term" value="F:DNA binding"/>
    <property type="evidence" value="ECO:0007669"/>
    <property type="project" value="UniProtKB-KW"/>
</dbReference>
<protein>
    <recommendedName>
        <fullName evidence="6">TATA-box-binding protein-like protein</fullName>
    </recommendedName>
</protein>
<keyword evidence="3" id="KW-0804">Transcription</keyword>
<dbReference type="InterPro" id="IPR012295">
    <property type="entry name" value="TBP_dom_sf"/>
</dbReference>
<evidence type="ECO:0000256" key="1">
    <source>
        <dbReference type="ARBA" id="ARBA00005560"/>
    </source>
</evidence>
<feature type="non-terminal residue" evidence="4">
    <location>
        <position position="141"/>
    </location>
</feature>
<dbReference type="InterPro" id="IPR000814">
    <property type="entry name" value="TBP"/>
</dbReference>
<dbReference type="Gene3D" id="3.30.310.10">
    <property type="entry name" value="TATA-Binding Protein"/>
    <property type="match status" value="2"/>
</dbReference>
<comment type="caution">
    <text evidence="4">The sequence shown here is derived from an EMBL/GenBank/DDBJ whole genome shotgun (WGS) entry which is preliminary data.</text>
</comment>